<dbReference type="Proteomes" id="UP000276133">
    <property type="component" value="Unassembled WGS sequence"/>
</dbReference>
<sequence>MRMELDRSYSGLILAQYVTKSHIIEILLKLTETNTKKGHLYKTYIVQVLIYGFKRLSINKTDINLIERVENSILRTVYNIPNRCKTSN</sequence>
<comment type="caution">
    <text evidence="1">The sequence shown here is derived from an EMBL/GenBank/DDBJ whole genome shotgun (WGS) entry which is preliminary data.</text>
</comment>
<reference evidence="1 2" key="1">
    <citation type="journal article" date="2018" name="Sci. Rep.">
        <title>Genomic signatures of local adaptation to the degree of environmental predictability in rotifers.</title>
        <authorList>
            <person name="Franch-Gras L."/>
            <person name="Hahn C."/>
            <person name="Garcia-Roger E.M."/>
            <person name="Carmona M.J."/>
            <person name="Serra M."/>
            <person name="Gomez A."/>
        </authorList>
    </citation>
    <scope>NUCLEOTIDE SEQUENCE [LARGE SCALE GENOMIC DNA]</scope>
    <source>
        <strain evidence="1">HYR1</strain>
    </source>
</reference>
<organism evidence="1 2">
    <name type="scientific">Brachionus plicatilis</name>
    <name type="common">Marine rotifer</name>
    <name type="synonym">Brachionus muelleri</name>
    <dbReference type="NCBI Taxonomy" id="10195"/>
    <lineage>
        <taxon>Eukaryota</taxon>
        <taxon>Metazoa</taxon>
        <taxon>Spiralia</taxon>
        <taxon>Gnathifera</taxon>
        <taxon>Rotifera</taxon>
        <taxon>Eurotatoria</taxon>
        <taxon>Monogononta</taxon>
        <taxon>Pseudotrocha</taxon>
        <taxon>Ploima</taxon>
        <taxon>Brachionidae</taxon>
        <taxon>Brachionus</taxon>
    </lineage>
</organism>
<evidence type="ECO:0000313" key="1">
    <source>
        <dbReference type="EMBL" id="RNA06008.1"/>
    </source>
</evidence>
<dbReference type="EMBL" id="REGN01007525">
    <property type="protein sequence ID" value="RNA06008.1"/>
    <property type="molecule type" value="Genomic_DNA"/>
</dbReference>
<keyword evidence="2" id="KW-1185">Reference proteome</keyword>
<protein>
    <submittedName>
        <fullName evidence="1">Uncharacterized protein</fullName>
    </submittedName>
</protein>
<proteinExistence type="predicted"/>
<gene>
    <name evidence="1" type="ORF">BpHYR1_053727</name>
</gene>
<accession>A0A3M7Q4Y4</accession>
<dbReference type="AlphaFoldDB" id="A0A3M7Q4Y4"/>
<evidence type="ECO:0000313" key="2">
    <source>
        <dbReference type="Proteomes" id="UP000276133"/>
    </source>
</evidence>
<name>A0A3M7Q4Y4_BRAPC</name>